<keyword evidence="1" id="KW-1133">Transmembrane helix</keyword>
<comment type="caution">
    <text evidence="2">The sequence shown here is derived from an EMBL/GenBank/DDBJ whole genome shotgun (WGS) entry which is preliminary data.</text>
</comment>
<feature type="transmembrane region" description="Helical" evidence="1">
    <location>
        <begin position="113"/>
        <end position="132"/>
    </location>
</feature>
<dbReference type="EMBL" id="CAJNNW010027881">
    <property type="protein sequence ID" value="CAE8693570.1"/>
    <property type="molecule type" value="Genomic_DNA"/>
</dbReference>
<reference evidence="2" key="1">
    <citation type="submission" date="2021-02" db="EMBL/GenBank/DDBJ databases">
        <authorList>
            <person name="Dougan E. K."/>
            <person name="Rhodes N."/>
            <person name="Thang M."/>
            <person name="Chan C."/>
        </authorList>
    </citation>
    <scope>NUCLEOTIDE SEQUENCE</scope>
</reference>
<evidence type="ECO:0000313" key="4">
    <source>
        <dbReference type="Proteomes" id="UP000654075"/>
    </source>
</evidence>
<dbReference type="Proteomes" id="UP000626109">
    <property type="component" value="Unassembled WGS sequence"/>
</dbReference>
<keyword evidence="1" id="KW-0812">Transmembrane</keyword>
<protein>
    <submittedName>
        <fullName evidence="2">Uncharacterized protein</fullName>
    </submittedName>
</protein>
<dbReference type="AlphaFoldDB" id="A0A813FXW5"/>
<feature type="transmembrane region" description="Helical" evidence="1">
    <location>
        <begin position="378"/>
        <end position="395"/>
    </location>
</feature>
<feature type="transmembrane region" description="Helical" evidence="1">
    <location>
        <begin position="21"/>
        <end position="40"/>
    </location>
</feature>
<gene>
    <name evidence="2" type="ORF">PGLA1383_LOCUS36496</name>
    <name evidence="3" type="ORF">PGLA2088_LOCUS28435</name>
</gene>
<proteinExistence type="predicted"/>
<feature type="transmembrane region" description="Helical" evidence="1">
    <location>
        <begin position="144"/>
        <end position="166"/>
    </location>
</feature>
<keyword evidence="1" id="KW-0472">Membrane</keyword>
<sequence>MEEGIQLAREGNEPGTARSKPAMASLCLAAVLNLVFSGVIQEGPLVQKRLVDDRGLSWAEAEFVFSTAFTVLTIGILIFTAAGGGIGHSIIFGLLMEAIGLACMAFARHVWQIAVSYGFASLGGVAVYVSSLQLCAETGSPVPAAIMSTAFNASSFFGYLLALPALSLDAFLLGQSILACATAGVLFAIGPTRLFGTTEQQTPERVSLADVAVIKGFRSSRYWAFCAAFAACTAAMVIGIGCFDAAVVGVFATSSVENKNAEAWLLNLFPLALNASFLSAPLLGLWAKRSGWLGPILVQLASVQLFLCCLAWPSEASLILALPCANLAQAAVYLSQGAYLATFSCPEFSVLLLGTFLIQSLVQLASNALGPNGGASAAQLWLCLVLLLGCSWPVLHWRAHRHRFRALESGSGRTLTRMPIS</sequence>
<name>A0A813FXW5_POLGL</name>
<accession>A0A813FXW5</accession>
<dbReference type="EMBL" id="CAJNNV010026732">
    <property type="protein sequence ID" value="CAE8618903.1"/>
    <property type="molecule type" value="Genomic_DNA"/>
</dbReference>
<feature type="transmembrane region" description="Helical" evidence="1">
    <location>
        <begin position="222"/>
        <end position="252"/>
    </location>
</feature>
<dbReference type="InterPro" id="IPR036259">
    <property type="entry name" value="MFS_trans_sf"/>
</dbReference>
<dbReference type="Gene3D" id="1.20.1250.20">
    <property type="entry name" value="MFS general substrate transporter like domains"/>
    <property type="match status" value="1"/>
</dbReference>
<feature type="transmembrane region" description="Helical" evidence="1">
    <location>
        <begin position="264"/>
        <end position="285"/>
    </location>
</feature>
<dbReference type="Proteomes" id="UP000654075">
    <property type="component" value="Unassembled WGS sequence"/>
</dbReference>
<keyword evidence="4" id="KW-1185">Reference proteome</keyword>
<evidence type="ECO:0000313" key="3">
    <source>
        <dbReference type="EMBL" id="CAE8693570.1"/>
    </source>
</evidence>
<evidence type="ECO:0000256" key="1">
    <source>
        <dbReference type="SAM" id="Phobius"/>
    </source>
</evidence>
<dbReference type="SUPFAM" id="SSF103473">
    <property type="entry name" value="MFS general substrate transporter"/>
    <property type="match status" value="1"/>
</dbReference>
<organism evidence="2 4">
    <name type="scientific">Polarella glacialis</name>
    <name type="common">Dinoflagellate</name>
    <dbReference type="NCBI Taxonomy" id="89957"/>
    <lineage>
        <taxon>Eukaryota</taxon>
        <taxon>Sar</taxon>
        <taxon>Alveolata</taxon>
        <taxon>Dinophyceae</taxon>
        <taxon>Suessiales</taxon>
        <taxon>Suessiaceae</taxon>
        <taxon>Polarella</taxon>
    </lineage>
</organism>
<evidence type="ECO:0000313" key="2">
    <source>
        <dbReference type="EMBL" id="CAE8618903.1"/>
    </source>
</evidence>
<feature type="transmembrane region" description="Helical" evidence="1">
    <location>
        <begin position="172"/>
        <end position="190"/>
    </location>
</feature>
<feature type="transmembrane region" description="Helical" evidence="1">
    <location>
        <begin position="292"/>
        <end position="313"/>
    </location>
</feature>